<dbReference type="Pfam" id="PF13289">
    <property type="entry name" value="SIR2_2"/>
    <property type="match status" value="1"/>
</dbReference>
<reference evidence="1 2" key="1">
    <citation type="submission" date="2018-05" db="EMBL/GenBank/DDBJ databases">
        <title>Genomic Encyclopedia of Type Strains, Phase IV (KMG-IV): sequencing the most valuable type-strain genomes for metagenomic binning, comparative biology and taxonomic classification.</title>
        <authorList>
            <person name="Goeker M."/>
        </authorList>
    </citation>
    <scope>NUCLEOTIDE SEQUENCE [LARGE SCALE GENOMIC DNA]</scope>
    <source>
        <strain evidence="1 2">DSM 22440</strain>
    </source>
</reference>
<dbReference type="Proteomes" id="UP000247922">
    <property type="component" value="Unassembled WGS sequence"/>
</dbReference>
<dbReference type="EMBL" id="QJJR01000017">
    <property type="protein sequence ID" value="PXW87168.1"/>
    <property type="molecule type" value="Genomic_DNA"/>
</dbReference>
<dbReference type="PIRSF" id="PIRSF014677">
    <property type="entry name" value="UCP014677"/>
    <property type="match status" value="1"/>
</dbReference>
<organism evidence="1 2">
    <name type="scientific">Streptohalobacillus salinus</name>
    <dbReference type="NCBI Taxonomy" id="621096"/>
    <lineage>
        <taxon>Bacteria</taxon>
        <taxon>Bacillati</taxon>
        <taxon>Bacillota</taxon>
        <taxon>Bacilli</taxon>
        <taxon>Bacillales</taxon>
        <taxon>Bacillaceae</taxon>
        <taxon>Streptohalobacillus</taxon>
    </lineage>
</organism>
<evidence type="ECO:0000313" key="1">
    <source>
        <dbReference type="EMBL" id="PXW87168.1"/>
    </source>
</evidence>
<proteinExistence type="predicted"/>
<dbReference type="RefSeq" id="WP_110252129.1">
    <property type="nucleotide sequence ID" value="NZ_QJJR01000017.1"/>
</dbReference>
<sequence length="503" mass="58814">MNVNSFISKFKNHPVLFVGTGMSLRYLQNSYTWDQLLYKIVLEITNEEERYYDIKAKYSVNNDFDYASIAGNIQDLFIEYANKHRDGKFNRVNDIFYKHMKSGVKLNKFKIYLSEIFSELKYKNEMEEEINKLKKIRKNIGSVITTNYDCMIEDIFDFNPLIGNDILLSNPYGSVYKIHGCINDSERIIISKEDYLHFDKKYELIRAQLLSLFIHNPIIFLGYSMGDKNIKDILQTIYTYVDPNSKTAEQIRSNFLLVEYDEGNENQEVVEHDIVLQENQTVRINKIKTDNYEAIYESLSSLQLPVSAMDIRKVQNIVKEIYSGGNIKVSITEDLNKLSNEDKVLVIGSNNTIHYVYQTSSEVIENYFNIIEEENIQLLNIIDKFKIQPQQYFPIYGFCRLNASLESAFKLKKQQSEKLNGILSGLSSKCKIIKESIDSIMEDENIANTNKEKVIFYSAMNKHIDLEALKKYLKIYKDKTKTNYRMLLCAYDYLNYSESDDLT</sequence>
<gene>
    <name evidence="1" type="ORF">DES38_1176</name>
</gene>
<protein>
    <submittedName>
        <fullName evidence="1">SIR2-like protein</fullName>
    </submittedName>
</protein>
<keyword evidence="2" id="KW-1185">Reference proteome</keyword>
<comment type="caution">
    <text evidence="1">The sequence shown here is derived from an EMBL/GenBank/DDBJ whole genome shotgun (WGS) entry which is preliminary data.</text>
</comment>
<evidence type="ECO:0000313" key="2">
    <source>
        <dbReference type="Proteomes" id="UP000247922"/>
    </source>
</evidence>
<dbReference type="AlphaFoldDB" id="A0A2V3W234"/>
<accession>A0A2V3W234</accession>
<name>A0A2V3W234_9BACI</name>
<dbReference type="InterPro" id="IPR011202">
    <property type="entry name" value="UCP014677"/>
</dbReference>
<dbReference type="OrthoDB" id="5521101at2"/>